<accession>A0A7W8YR31</accession>
<protein>
    <recommendedName>
        <fullName evidence="1">DUF5672 domain-containing protein</fullName>
    </recommendedName>
</protein>
<evidence type="ECO:0000313" key="2">
    <source>
        <dbReference type="EMBL" id="MBB5620253.1"/>
    </source>
</evidence>
<dbReference type="InterPro" id="IPR043729">
    <property type="entry name" value="DUF5672"/>
</dbReference>
<name>A0A7W8YR31_9SPHI</name>
<dbReference type="Pfam" id="PF18922">
    <property type="entry name" value="DUF5672"/>
    <property type="match status" value="1"/>
</dbReference>
<dbReference type="Proteomes" id="UP000537718">
    <property type="component" value="Unassembled WGS sequence"/>
</dbReference>
<evidence type="ECO:0000313" key="3">
    <source>
        <dbReference type="Proteomes" id="UP000537718"/>
    </source>
</evidence>
<dbReference type="RefSeq" id="WP_183866264.1">
    <property type="nucleotide sequence ID" value="NZ_JACHCF010000002.1"/>
</dbReference>
<dbReference type="AlphaFoldDB" id="A0A7W8YR31"/>
<organism evidence="2 3">
    <name type="scientific">Pedobacter cryoconitis</name>
    <dbReference type="NCBI Taxonomy" id="188932"/>
    <lineage>
        <taxon>Bacteria</taxon>
        <taxon>Pseudomonadati</taxon>
        <taxon>Bacteroidota</taxon>
        <taxon>Sphingobacteriia</taxon>
        <taxon>Sphingobacteriales</taxon>
        <taxon>Sphingobacteriaceae</taxon>
        <taxon>Pedobacter</taxon>
    </lineage>
</organism>
<reference evidence="2 3" key="1">
    <citation type="submission" date="2020-08" db="EMBL/GenBank/DDBJ databases">
        <title>Genomic Encyclopedia of Type Strains, Phase IV (KMG-V): Genome sequencing to study the core and pangenomes of soil and plant-associated prokaryotes.</title>
        <authorList>
            <person name="Whitman W."/>
        </authorList>
    </citation>
    <scope>NUCLEOTIDE SEQUENCE [LARGE SCALE GENOMIC DNA]</scope>
    <source>
        <strain evidence="2 3">MP7CTX6</strain>
    </source>
</reference>
<feature type="domain" description="DUF5672" evidence="1">
    <location>
        <begin position="55"/>
        <end position="247"/>
    </location>
</feature>
<gene>
    <name evidence="2" type="ORF">HDE69_001291</name>
</gene>
<sequence length="269" mass="32170">MNNTAAIVIPLYKSQLSKLEEISIRQCFKVLSKHKIIAIKPQHISLNKYDFKFDEVISFDNDFFQHIEGYNKLMLSSIFYEKFLQYTFILIYQPDAFVFKDELSYWCNQGYDYIGAPWLRYAAYPDLIKRIKNQARSFFHLKRNIKQPNTDLPTNLQFENRVGNGGFSLRNTKKFYEICLEDKKEIEFYNNRPEHYFNEDVFWSIEVNRKARRLKIPGYKQAIHFAIENSCMHAFDLTKGNLPFGCHAWDRNLEFWKSIFEREGISIPQ</sequence>
<evidence type="ECO:0000259" key="1">
    <source>
        <dbReference type="Pfam" id="PF18922"/>
    </source>
</evidence>
<proteinExistence type="predicted"/>
<comment type="caution">
    <text evidence="2">The sequence shown here is derived from an EMBL/GenBank/DDBJ whole genome shotgun (WGS) entry which is preliminary data.</text>
</comment>
<dbReference type="EMBL" id="JACHCF010000002">
    <property type="protein sequence ID" value="MBB5620253.1"/>
    <property type="molecule type" value="Genomic_DNA"/>
</dbReference>